<keyword evidence="2" id="KW-1185">Reference proteome</keyword>
<protein>
    <submittedName>
        <fullName evidence="1">Eif4e1b protein</fullName>
    </submittedName>
</protein>
<proteinExistence type="predicted"/>
<evidence type="ECO:0000313" key="1">
    <source>
        <dbReference type="EMBL" id="CAE7611999.1"/>
    </source>
</evidence>
<accession>A0A812V7P1</accession>
<comment type="caution">
    <text evidence="1">The sequence shown here is derived from an EMBL/GenBank/DDBJ whole genome shotgun (WGS) entry which is preliminary data.</text>
</comment>
<sequence length="272" mass="30814">MGDFRRSRLSSAPIVGRVVEWKKTHGWIEPECAIDHPEMAKHQGHIFVHGEDLVPKWRNLVAGAMVEFFLYYDGHGLGAEECTARKVLRVTLSWKQAQEMFGETGEKLAIFEEKAQVTIRAYQWCQPDGSSSDLPFLLFEIWGRPQAVVDAIGALATRREEDGNAAEDTLCVNLLLPESRMWKVDLMQLQHYCSLEVSSSITITDPMPCRTLTIQAPLPNFRSSLHALIMQANQGSAQRSAFTSGIFLLQQPLHRRHHTRSAKKDVHRSPRN</sequence>
<name>A0A812V7P1_9DINO</name>
<dbReference type="AlphaFoldDB" id="A0A812V7P1"/>
<dbReference type="EMBL" id="CAJNDS010002830">
    <property type="protein sequence ID" value="CAE7611999.1"/>
    <property type="molecule type" value="Genomic_DNA"/>
</dbReference>
<dbReference type="InterPro" id="IPR012340">
    <property type="entry name" value="NA-bd_OB-fold"/>
</dbReference>
<dbReference type="Proteomes" id="UP000604046">
    <property type="component" value="Unassembled WGS sequence"/>
</dbReference>
<reference evidence="1" key="1">
    <citation type="submission" date="2021-02" db="EMBL/GenBank/DDBJ databases">
        <authorList>
            <person name="Dougan E. K."/>
            <person name="Rhodes N."/>
            <person name="Thang M."/>
            <person name="Chan C."/>
        </authorList>
    </citation>
    <scope>NUCLEOTIDE SEQUENCE</scope>
</reference>
<dbReference type="OrthoDB" id="420896at2759"/>
<organism evidence="1 2">
    <name type="scientific">Symbiodinium natans</name>
    <dbReference type="NCBI Taxonomy" id="878477"/>
    <lineage>
        <taxon>Eukaryota</taxon>
        <taxon>Sar</taxon>
        <taxon>Alveolata</taxon>
        <taxon>Dinophyceae</taxon>
        <taxon>Suessiales</taxon>
        <taxon>Symbiodiniaceae</taxon>
        <taxon>Symbiodinium</taxon>
    </lineage>
</organism>
<gene>
    <name evidence="1" type="primary">Eif4e1b</name>
    <name evidence="1" type="ORF">SNAT2548_LOCUS34790</name>
</gene>
<dbReference type="SUPFAM" id="SSF50249">
    <property type="entry name" value="Nucleic acid-binding proteins"/>
    <property type="match status" value="1"/>
</dbReference>
<evidence type="ECO:0000313" key="2">
    <source>
        <dbReference type="Proteomes" id="UP000604046"/>
    </source>
</evidence>